<organism evidence="4 5">
    <name type="scientific">Parascedosporium putredinis</name>
    <dbReference type="NCBI Taxonomy" id="1442378"/>
    <lineage>
        <taxon>Eukaryota</taxon>
        <taxon>Fungi</taxon>
        <taxon>Dikarya</taxon>
        <taxon>Ascomycota</taxon>
        <taxon>Pezizomycotina</taxon>
        <taxon>Sordariomycetes</taxon>
        <taxon>Hypocreomycetidae</taxon>
        <taxon>Microascales</taxon>
        <taxon>Microascaceae</taxon>
        <taxon>Parascedosporium</taxon>
    </lineage>
</organism>
<gene>
    <name evidence="4" type="ORF">PPNO1_LOCUS3419</name>
</gene>
<dbReference type="GO" id="GO:0000139">
    <property type="term" value="C:Golgi membrane"/>
    <property type="evidence" value="ECO:0007669"/>
    <property type="project" value="TreeGrafter"/>
</dbReference>
<sequence>MPNIYAGTPKAFAITNNVAAVSIDISPDLPSNTDNTTTLELPESQLGFVENALPQTPITPLTPAVHPIQYEDVRSTTERLHLLRSEASLTTYGENIGLLLRPDNAIIVIHTTLGYLITYSVATDPDARVYRPHFPDYHNIQRRRQSHAGSFGAQASDQILWGAGEGVCVGDTSVRFRMVIKVDAGIQGALALDDELVVATSKPAAVQCIRWSPDTTGKQTRTEILSRMHWLDKKTSIVKMTYDRPMGLMAWVTADGRAYAVQRYSNRATSNSDEPEAKRLFKGHCFYEPENPSRGALRAIINARFSLIAVGCEDGVVRVPEDGWLTGVNSARWIGGSTELLMTSKTSDTIWVLEMARSAVSSCYVASNIFRTSEAIHIAQQYQHLEYFSHALEVLLHNVLDEEADASPAPEDAILPHVLNPVS</sequence>
<evidence type="ECO:0000259" key="3">
    <source>
        <dbReference type="Pfam" id="PF07064"/>
    </source>
</evidence>
<keyword evidence="2" id="KW-0472">Membrane</keyword>
<dbReference type="EMBL" id="CALLCH030000009">
    <property type="protein sequence ID" value="CAI4213676.1"/>
    <property type="molecule type" value="Genomic_DNA"/>
</dbReference>
<comment type="caution">
    <text evidence="4">The sequence shown here is derived from an EMBL/GenBank/DDBJ whole genome shotgun (WGS) entry which is preliminary data.</text>
</comment>
<comment type="subcellular location">
    <subcellularLocation>
        <location evidence="1">Membrane</location>
    </subcellularLocation>
</comment>
<reference evidence="4" key="1">
    <citation type="submission" date="2022-11" db="EMBL/GenBank/DDBJ databases">
        <authorList>
            <person name="Scott C."/>
            <person name="Bruce N."/>
        </authorList>
    </citation>
    <scope>NUCLEOTIDE SEQUENCE</scope>
</reference>
<feature type="domain" description="RIC1 C-terminal alpha solenoid region" evidence="3">
    <location>
        <begin position="372"/>
        <end position="419"/>
    </location>
</feature>
<evidence type="ECO:0000256" key="2">
    <source>
        <dbReference type="ARBA" id="ARBA00023136"/>
    </source>
</evidence>
<dbReference type="Proteomes" id="UP000838763">
    <property type="component" value="Unassembled WGS sequence"/>
</dbReference>
<dbReference type="Pfam" id="PF07064">
    <property type="entry name" value="RIC1"/>
    <property type="match status" value="1"/>
</dbReference>
<protein>
    <recommendedName>
        <fullName evidence="3">RIC1 C-terminal alpha solenoid region domain-containing protein</fullName>
    </recommendedName>
</protein>
<dbReference type="OrthoDB" id="67540at2759"/>
<evidence type="ECO:0000256" key="1">
    <source>
        <dbReference type="ARBA" id="ARBA00004370"/>
    </source>
</evidence>
<dbReference type="PANTHER" id="PTHR22746">
    <property type="entry name" value="RAB6A-GEF COMPLEX PARTNER PROTEIN 1"/>
    <property type="match status" value="1"/>
</dbReference>
<dbReference type="InterPro" id="IPR009771">
    <property type="entry name" value="RIC1_C"/>
</dbReference>
<evidence type="ECO:0000313" key="5">
    <source>
        <dbReference type="Proteomes" id="UP000838763"/>
    </source>
</evidence>
<dbReference type="PANTHER" id="PTHR22746:SF10">
    <property type="entry name" value="GUANINE NUCLEOTIDE EXCHANGE FACTOR SUBUNIT RIC1"/>
    <property type="match status" value="1"/>
</dbReference>
<dbReference type="GO" id="GO:0006886">
    <property type="term" value="P:intracellular protein transport"/>
    <property type="evidence" value="ECO:0007669"/>
    <property type="project" value="InterPro"/>
</dbReference>
<dbReference type="GO" id="GO:0042147">
    <property type="term" value="P:retrograde transport, endosome to Golgi"/>
    <property type="evidence" value="ECO:0007669"/>
    <property type="project" value="TreeGrafter"/>
</dbReference>
<dbReference type="GO" id="GO:0005829">
    <property type="term" value="C:cytosol"/>
    <property type="evidence" value="ECO:0007669"/>
    <property type="project" value="TreeGrafter"/>
</dbReference>
<dbReference type="InterPro" id="IPR040096">
    <property type="entry name" value="Ric1"/>
</dbReference>
<proteinExistence type="predicted"/>
<dbReference type="GO" id="GO:0034066">
    <property type="term" value="C:Ric1-Rgp1 guanyl-nucleotide exchange factor complex"/>
    <property type="evidence" value="ECO:0007669"/>
    <property type="project" value="InterPro"/>
</dbReference>
<evidence type="ECO:0000313" key="4">
    <source>
        <dbReference type="EMBL" id="CAI4213676.1"/>
    </source>
</evidence>
<keyword evidence="5" id="KW-1185">Reference proteome</keyword>
<accession>A0A9P1M9U4</accession>
<dbReference type="AlphaFoldDB" id="A0A9P1M9U4"/>
<name>A0A9P1M9U4_9PEZI</name>